<dbReference type="RefSeq" id="WP_126627700.1">
    <property type="nucleotide sequence ID" value="NZ_BIFT01000001.1"/>
</dbReference>
<sequence>MSAKDDKMKKVEVEPISGKEKQAEKKELMEAAKKARADTKVKDELDDVETISKEQAQKEIQQAAQKVKNAGKHK</sequence>
<reference evidence="3" key="1">
    <citation type="submission" date="2018-12" db="EMBL/GenBank/DDBJ databases">
        <title>Tengunoibacter tsumagoiensis gen. nov., sp. nov., Dictyobacter kobayashii sp. nov., D. alpinus sp. nov., and D. joshuensis sp. nov. and description of Dictyobacteraceae fam. nov. within the order Ktedonobacterales isolated from Tengu-no-mugimeshi.</title>
        <authorList>
            <person name="Wang C.M."/>
            <person name="Zheng Y."/>
            <person name="Sakai Y."/>
            <person name="Toyoda A."/>
            <person name="Minakuchi Y."/>
            <person name="Abe K."/>
            <person name="Yokota A."/>
            <person name="Yabe S."/>
        </authorList>
    </citation>
    <scope>NUCLEOTIDE SEQUENCE [LARGE SCALE GENOMIC DNA]</scope>
    <source>
        <strain evidence="3">Uno16</strain>
    </source>
</reference>
<gene>
    <name evidence="2" type="ORF">KDA_28210</name>
</gene>
<name>A0A402B7P2_9CHLR</name>
<accession>A0A402B7P2</accession>
<dbReference type="Proteomes" id="UP000287171">
    <property type="component" value="Unassembled WGS sequence"/>
</dbReference>
<comment type="caution">
    <text evidence="2">The sequence shown here is derived from an EMBL/GenBank/DDBJ whole genome shotgun (WGS) entry which is preliminary data.</text>
</comment>
<evidence type="ECO:0000256" key="1">
    <source>
        <dbReference type="SAM" id="MobiDB-lite"/>
    </source>
</evidence>
<evidence type="ECO:0000313" key="3">
    <source>
        <dbReference type="Proteomes" id="UP000287171"/>
    </source>
</evidence>
<dbReference type="AlphaFoldDB" id="A0A402B7P2"/>
<keyword evidence="3" id="KW-1185">Reference proteome</keyword>
<proteinExistence type="predicted"/>
<protein>
    <submittedName>
        <fullName evidence="2">Uncharacterized protein</fullName>
    </submittedName>
</protein>
<organism evidence="2 3">
    <name type="scientific">Dictyobacter alpinus</name>
    <dbReference type="NCBI Taxonomy" id="2014873"/>
    <lineage>
        <taxon>Bacteria</taxon>
        <taxon>Bacillati</taxon>
        <taxon>Chloroflexota</taxon>
        <taxon>Ktedonobacteria</taxon>
        <taxon>Ktedonobacterales</taxon>
        <taxon>Dictyobacteraceae</taxon>
        <taxon>Dictyobacter</taxon>
    </lineage>
</organism>
<evidence type="ECO:0000313" key="2">
    <source>
        <dbReference type="EMBL" id="GCE27337.1"/>
    </source>
</evidence>
<feature type="region of interest" description="Disordered" evidence="1">
    <location>
        <begin position="1"/>
        <end position="39"/>
    </location>
</feature>
<dbReference type="EMBL" id="BIFT01000001">
    <property type="protein sequence ID" value="GCE27337.1"/>
    <property type="molecule type" value="Genomic_DNA"/>
</dbReference>